<dbReference type="Pfam" id="PF00672">
    <property type="entry name" value="HAMP"/>
    <property type="match status" value="1"/>
</dbReference>
<dbReference type="EMBL" id="LAZR01001470">
    <property type="protein sequence ID" value="KKN44096.1"/>
    <property type="molecule type" value="Genomic_DNA"/>
</dbReference>
<gene>
    <name evidence="12" type="ORF">LCGC14_0696550</name>
</gene>
<dbReference type="Gene3D" id="3.30.565.10">
    <property type="entry name" value="Histidine kinase-like ATPase, C-terminal domain"/>
    <property type="match status" value="1"/>
</dbReference>
<evidence type="ECO:0000256" key="6">
    <source>
        <dbReference type="ARBA" id="ARBA00022777"/>
    </source>
</evidence>
<dbReference type="InterPro" id="IPR036097">
    <property type="entry name" value="HisK_dim/P_sf"/>
</dbReference>
<evidence type="ECO:0000256" key="4">
    <source>
        <dbReference type="ARBA" id="ARBA00022679"/>
    </source>
</evidence>
<dbReference type="InterPro" id="IPR003594">
    <property type="entry name" value="HATPase_dom"/>
</dbReference>
<dbReference type="SMART" id="SM00304">
    <property type="entry name" value="HAMP"/>
    <property type="match status" value="1"/>
</dbReference>
<keyword evidence="8" id="KW-0902">Two-component regulatory system</keyword>
<dbReference type="InterPro" id="IPR005467">
    <property type="entry name" value="His_kinase_dom"/>
</dbReference>
<dbReference type="SMART" id="SM00387">
    <property type="entry name" value="HATPase_c"/>
    <property type="match status" value="1"/>
</dbReference>
<dbReference type="SMART" id="SM00388">
    <property type="entry name" value="HisKA"/>
    <property type="match status" value="1"/>
</dbReference>
<dbReference type="CDD" id="cd00082">
    <property type="entry name" value="HisKA"/>
    <property type="match status" value="1"/>
</dbReference>
<dbReference type="SUPFAM" id="SSF47384">
    <property type="entry name" value="Homodimeric domain of signal transducing histidine kinase"/>
    <property type="match status" value="1"/>
</dbReference>
<keyword evidence="3" id="KW-0597">Phosphoprotein</keyword>
<dbReference type="CDD" id="cd00075">
    <property type="entry name" value="HATPase"/>
    <property type="match status" value="1"/>
</dbReference>
<keyword evidence="4" id="KW-0808">Transferase</keyword>
<dbReference type="PROSITE" id="PS50109">
    <property type="entry name" value="HIS_KIN"/>
    <property type="match status" value="1"/>
</dbReference>
<evidence type="ECO:0000256" key="7">
    <source>
        <dbReference type="ARBA" id="ARBA00022840"/>
    </source>
</evidence>
<dbReference type="GO" id="GO:0016020">
    <property type="term" value="C:membrane"/>
    <property type="evidence" value="ECO:0007669"/>
    <property type="project" value="InterPro"/>
</dbReference>
<dbReference type="SUPFAM" id="SSF55874">
    <property type="entry name" value="ATPase domain of HSP90 chaperone/DNA topoisomerase II/histidine kinase"/>
    <property type="match status" value="1"/>
</dbReference>
<dbReference type="InterPro" id="IPR004358">
    <property type="entry name" value="Sig_transdc_His_kin-like_C"/>
</dbReference>
<dbReference type="InterPro" id="IPR003660">
    <property type="entry name" value="HAMP_dom"/>
</dbReference>
<dbReference type="InterPro" id="IPR003661">
    <property type="entry name" value="HisK_dim/P_dom"/>
</dbReference>
<evidence type="ECO:0000256" key="9">
    <source>
        <dbReference type="SAM" id="Phobius"/>
    </source>
</evidence>
<keyword evidence="9" id="KW-0812">Transmembrane</keyword>
<dbReference type="PROSITE" id="PS50885">
    <property type="entry name" value="HAMP"/>
    <property type="match status" value="1"/>
</dbReference>
<dbReference type="InterPro" id="IPR036890">
    <property type="entry name" value="HATPase_C_sf"/>
</dbReference>
<keyword evidence="9" id="KW-1133">Transmembrane helix</keyword>
<feature type="transmembrane region" description="Helical" evidence="9">
    <location>
        <begin position="176"/>
        <end position="197"/>
    </location>
</feature>
<dbReference type="PANTHER" id="PTHR43065:SF10">
    <property type="entry name" value="PEROXIDE STRESS-ACTIVATED HISTIDINE KINASE MAK3"/>
    <property type="match status" value="1"/>
</dbReference>
<dbReference type="Gene3D" id="1.10.287.130">
    <property type="match status" value="1"/>
</dbReference>
<comment type="caution">
    <text evidence="12">The sequence shown here is derived from an EMBL/GenBank/DDBJ whole genome shotgun (WGS) entry which is preliminary data.</text>
</comment>
<dbReference type="SUPFAM" id="SSF158472">
    <property type="entry name" value="HAMP domain-like"/>
    <property type="match status" value="1"/>
</dbReference>
<accession>A0A0F9T505</accession>
<feature type="domain" description="HAMP" evidence="11">
    <location>
        <begin position="198"/>
        <end position="250"/>
    </location>
</feature>
<dbReference type="Gene3D" id="6.10.340.10">
    <property type="match status" value="1"/>
</dbReference>
<sequence>MKLRMSLQARFMVWVTVLIMVLLVSILLVIEQREVKAIFEEQKEKGVLIAKNIAYLNLPAFIQWDEEGVRENIEEQIDENLIYVVLYGRYNNLFVGTSFIEDYKETYLYSDLGEEVDEKSYLFERKKFVDEKSTQILRILEIEVPIFVRGSPKRWGSIKIGQSLEEMRAEILKTRLMLIFIGCGGLLIGVFGAILLARRITGPLKKLVEGTVKISKEDFSQKIDITSQDEIGNLAQSFNDMSRKLLLARERMETASNKLIQAEKLASIGRISAGIAHEIRNALTSVKLNIQKLVQSDRLDETEKEHLSISQEGIGQMEKFVKELLDFTRVSELNLARFSFEQILDESIKTLADTLELKKVVLEKNYKEGLPQVMVDADKLKQVFLNILRNAFEAVEEKGKINISLSLLKEQEGSKIRIFISDNGCGIPEESRETIFEPFYTTKASGIGLGLPIARKIIEQHRGTIRVKENAAQGTSFEILIPTKEER</sequence>
<evidence type="ECO:0000256" key="2">
    <source>
        <dbReference type="ARBA" id="ARBA00012438"/>
    </source>
</evidence>
<comment type="catalytic activity">
    <reaction evidence="1">
        <text>ATP + protein L-histidine = ADP + protein N-phospho-L-histidine.</text>
        <dbReference type="EC" id="2.7.13.3"/>
    </reaction>
</comment>
<protein>
    <recommendedName>
        <fullName evidence="2">histidine kinase</fullName>
        <ecNumber evidence="2">2.7.13.3</ecNumber>
    </recommendedName>
</protein>
<evidence type="ECO:0000256" key="1">
    <source>
        <dbReference type="ARBA" id="ARBA00000085"/>
    </source>
</evidence>
<dbReference type="PRINTS" id="PR00344">
    <property type="entry name" value="BCTRLSENSOR"/>
</dbReference>
<dbReference type="Pfam" id="PF02518">
    <property type="entry name" value="HATPase_c"/>
    <property type="match status" value="1"/>
</dbReference>
<dbReference type="EC" id="2.7.13.3" evidence="2"/>
<keyword evidence="6" id="KW-0418">Kinase</keyword>
<keyword evidence="5" id="KW-0547">Nucleotide-binding</keyword>
<reference evidence="12" key="1">
    <citation type="journal article" date="2015" name="Nature">
        <title>Complex archaea that bridge the gap between prokaryotes and eukaryotes.</title>
        <authorList>
            <person name="Spang A."/>
            <person name="Saw J.H."/>
            <person name="Jorgensen S.L."/>
            <person name="Zaremba-Niedzwiedzka K."/>
            <person name="Martijn J."/>
            <person name="Lind A.E."/>
            <person name="van Eijk R."/>
            <person name="Schleper C."/>
            <person name="Guy L."/>
            <person name="Ettema T.J."/>
        </authorList>
    </citation>
    <scope>NUCLEOTIDE SEQUENCE</scope>
</reference>
<dbReference type="CDD" id="cd06225">
    <property type="entry name" value="HAMP"/>
    <property type="match status" value="1"/>
</dbReference>
<proteinExistence type="predicted"/>
<evidence type="ECO:0000259" key="11">
    <source>
        <dbReference type="PROSITE" id="PS50885"/>
    </source>
</evidence>
<evidence type="ECO:0000256" key="3">
    <source>
        <dbReference type="ARBA" id="ARBA00022553"/>
    </source>
</evidence>
<keyword evidence="7" id="KW-0067">ATP-binding</keyword>
<evidence type="ECO:0000256" key="8">
    <source>
        <dbReference type="ARBA" id="ARBA00023012"/>
    </source>
</evidence>
<evidence type="ECO:0000313" key="12">
    <source>
        <dbReference type="EMBL" id="KKN44096.1"/>
    </source>
</evidence>
<keyword evidence="9" id="KW-0472">Membrane</keyword>
<organism evidence="12">
    <name type="scientific">marine sediment metagenome</name>
    <dbReference type="NCBI Taxonomy" id="412755"/>
    <lineage>
        <taxon>unclassified sequences</taxon>
        <taxon>metagenomes</taxon>
        <taxon>ecological metagenomes</taxon>
    </lineage>
</organism>
<name>A0A0F9T505_9ZZZZ</name>
<evidence type="ECO:0000259" key="10">
    <source>
        <dbReference type="PROSITE" id="PS50109"/>
    </source>
</evidence>
<dbReference type="Pfam" id="PF00512">
    <property type="entry name" value="HisKA"/>
    <property type="match status" value="1"/>
</dbReference>
<dbReference type="GO" id="GO:0005524">
    <property type="term" value="F:ATP binding"/>
    <property type="evidence" value="ECO:0007669"/>
    <property type="project" value="UniProtKB-KW"/>
</dbReference>
<feature type="domain" description="Histidine kinase" evidence="10">
    <location>
        <begin position="274"/>
        <end position="485"/>
    </location>
</feature>
<evidence type="ECO:0000256" key="5">
    <source>
        <dbReference type="ARBA" id="ARBA00022741"/>
    </source>
</evidence>
<dbReference type="PANTHER" id="PTHR43065">
    <property type="entry name" value="SENSOR HISTIDINE KINASE"/>
    <property type="match status" value="1"/>
</dbReference>
<feature type="transmembrane region" description="Helical" evidence="9">
    <location>
        <begin position="12"/>
        <end position="30"/>
    </location>
</feature>
<dbReference type="AlphaFoldDB" id="A0A0F9T505"/>
<dbReference type="GO" id="GO:0000155">
    <property type="term" value="F:phosphorelay sensor kinase activity"/>
    <property type="evidence" value="ECO:0007669"/>
    <property type="project" value="InterPro"/>
</dbReference>